<dbReference type="Proteomes" id="UP000221165">
    <property type="component" value="Unassembled WGS sequence"/>
</dbReference>
<sequence>MLTKVSFPFLYFFHPSFCLQSAFSPCSLSPFHPRERKKYLRARQIDTCIGRQIDREIDGRKTQKRSIYIKD</sequence>
<dbReference type="GeneID" id="94433718"/>
<evidence type="ECO:0000313" key="1">
    <source>
        <dbReference type="EMBL" id="PHJ15782.1"/>
    </source>
</evidence>
<dbReference type="AlphaFoldDB" id="A0A2C6KGW7"/>
<organism evidence="1 2">
    <name type="scientific">Cystoisospora suis</name>
    <dbReference type="NCBI Taxonomy" id="483139"/>
    <lineage>
        <taxon>Eukaryota</taxon>
        <taxon>Sar</taxon>
        <taxon>Alveolata</taxon>
        <taxon>Apicomplexa</taxon>
        <taxon>Conoidasida</taxon>
        <taxon>Coccidia</taxon>
        <taxon>Eucoccidiorida</taxon>
        <taxon>Eimeriorina</taxon>
        <taxon>Sarcocystidae</taxon>
        <taxon>Cystoisospora</taxon>
    </lineage>
</organism>
<keyword evidence="2" id="KW-1185">Reference proteome</keyword>
<gene>
    <name evidence="1" type="ORF">CSUI_010403</name>
</gene>
<comment type="caution">
    <text evidence="1">The sequence shown here is derived from an EMBL/GenBank/DDBJ whole genome shotgun (WGS) entry which is preliminary data.</text>
</comment>
<dbReference type="RefSeq" id="XP_067917514.1">
    <property type="nucleotide sequence ID" value="XM_068070507.1"/>
</dbReference>
<name>A0A2C6KGW7_9APIC</name>
<dbReference type="VEuPathDB" id="ToxoDB:CSUI_010403"/>
<dbReference type="EMBL" id="MIGC01007325">
    <property type="protein sequence ID" value="PHJ15782.1"/>
    <property type="molecule type" value="Genomic_DNA"/>
</dbReference>
<protein>
    <submittedName>
        <fullName evidence="1">Uncharacterized protein</fullName>
    </submittedName>
</protein>
<reference evidence="1 2" key="1">
    <citation type="journal article" date="2017" name="Int. J. Parasitol.">
        <title>The genome of the protozoan parasite Cystoisospora suis and a reverse vaccinology approach to identify vaccine candidates.</title>
        <authorList>
            <person name="Palmieri N."/>
            <person name="Shrestha A."/>
            <person name="Ruttkowski B."/>
            <person name="Beck T."/>
            <person name="Vogl C."/>
            <person name="Tomley F."/>
            <person name="Blake D.P."/>
            <person name="Joachim A."/>
        </authorList>
    </citation>
    <scope>NUCLEOTIDE SEQUENCE [LARGE SCALE GENOMIC DNA]</scope>
    <source>
        <strain evidence="1 2">Wien I</strain>
    </source>
</reference>
<accession>A0A2C6KGW7</accession>
<proteinExistence type="predicted"/>
<evidence type="ECO:0000313" key="2">
    <source>
        <dbReference type="Proteomes" id="UP000221165"/>
    </source>
</evidence>